<dbReference type="HAMAP" id="MF_01867">
    <property type="entry name" value="BshC"/>
    <property type="match status" value="1"/>
</dbReference>
<keyword evidence="6" id="KW-1185">Reference proteome</keyword>
<dbReference type="PIRSF" id="PIRSF012535">
    <property type="entry name" value="UCP012535"/>
    <property type="match status" value="1"/>
</dbReference>
<reference evidence="6" key="1">
    <citation type="submission" date="2016-10" db="EMBL/GenBank/DDBJ databases">
        <authorList>
            <person name="Varghese N."/>
            <person name="Submissions S."/>
        </authorList>
    </citation>
    <scope>NUCLEOTIDE SEQUENCE [LARGE SCALE GENOMIC DNA]</scope>
    <source>
        <strain evidence="6">DSM 25030</strain>
    </source>
</reference>
<dbReference type="InterPro" id="IPR011199">
    <property type="entry name" value="Bacillithiol_biosynth_BshC"/>
</dbReference>
<keyword evidence="1 2" id="KW-0436">Ligase</keyword>
<gene>
    <name evidence="2" type="primary">bshC</name>
    <name evidence="5" type="ORF">SAMN04487892_2926</name>
</gene>
<dbReference type="InterPro" id="IPR055399">
    <property type="entry name" value="CC_BshC"/>
</dbReference>
<sequence>MNTSLSVLMDVECIPFKETGYFSKLICDYLDQNEALRPFYNRFPLLENFEDQIKEKQANFPKTHRKVLVDSLTAQYEGFEVSESTQAHIDALTNENTFTVVTGHQLNLFTGPLYFLYKIVTTINLAKELQEKYPKQHFVPVYWMATEDHDFDEINYFNLHGKKVKWNLKASGAVGHLSTDGLDEVFDIFAAELGNLGISERLKELFKKAYLEHSNLTDATRFLANALFAEQGLLIVDGDDAALKKLLMPYAEKDIFEHTPFQTISRSIEGLTQASADYTIQVNPREINYFYLKDGLRERIIEKHGKYHVVNTHMDFSKEELLKEIQEFPERFSPNVVARPLYQEVILPNLCYIGGGGELAYWLELKAYFEELDVTFPMLMLRNSALLITKKQAEKVKKMDLEVRHLFMKQHSLINKKIRDISNIDIDFSPQKKLLEEQFQHMYELAEQTDESFLGAVKAQEVKQKKGLDALEKRLLTAQKRKLKDHVIRLTELQNELFPNQSLQERQLNFSEMYLEMGEDLIPALLQYLHPFEADFVVLTH</sequence>
<dbReference type="EMBL" id="FNMY01000004">
    <property type="protein sequence ID" value="SDW98796.1"/>
    <property type="molecule type" value="Genomic_DNA"/>
</dbReference>
<evidence type="ECO:0000313" key="5">
    <source>
        <dbReference type="EMBL" id="SDW98796.1"/>
    </source>
</evidence>
<dbReference type="Proteomes" id="UP000199592">
    <property type="component" value="Unassembled WGS sequence"/>
</dbReference>
<dbReference type="Pfam" id="PF10079">
    <property type="entry name" value="Rossmann-like_BshC"/>
    <property type="match status" value="1"/>
</dbReference>
<dbReference type="Pfam" id="PF24850">
    <property type="entry name" value="CC_BshC"/>
    <property type="match status" value="1"/>
</dbReference>
<dbReference type="AlphaFoldDB" id="A0A1H2Y0Y4"/>
<dbReference type="GO" id="GO:0016874">
    <property type="term" value="F:ligase activity"/>
    <property type="evidence" value="ECO:0007669"/>
    <property type="project" value="UniProtKB-UniRule"/>
</dbReference>
<evidence type="ECO:0000313" key="6">
    <source>
        <dbReference type="Proteomes" id="UP000199592"/>
    </source>
</evidence>
<dbReference type="InterPro" id="IPR055398">
    <property type="entry name" value="Rossmann-like_BshC"/>
</dbReference>
<dbReference type="NCBIfam" id="TIGR03998">
    <property type="entry name" value="thiol_BshC"/>
    <property type="match status" value="1"/>
</dbReference>
<protein>
    <recommendedName>
        <fullName evidence="2">Putative cysteine ligase BshC</fullName>
        <ecNumber evidence="2">6.-.-.-</ecNumber>
    </recommendedName>
</protein>
<dbReference type="STRING" id="1073328.SAMN05216294_2934"/>
<organism evidence="5 6">
    <name type="scientific">Flagellimonas zhangzhouensis</name>
    <dbReference type="NCBI Taxonomy" id="1073328"/>
    <lineage>
        <taxon>Bacteria</taxon>
        <taxon>Pseudomonadati</taxon>
        <taxon>Bacteroidota</taxon>
        <taxon>Flavobacteriia</taxon>
        <taxon>Flavobacteriales</taxon>
        <taxon>Flavobacteriaceae</taxon>
        <taxon>Flagellimonas</taxon>
    </lineage>
</organism>
<evidence type="ECO:0000259" key="4">
    <source>
        <dbReference type="Pfam" id="PF24850"/>
    </source>
</evidence>
<evidence type="ECO:0000259" key="3">
    <source>
        <dbReference type="Pfam" id="PF10079"/>
    </source>
</evidence>
<proteinExistence type="inferred from homology"/>
<evidence type="ECO:0000256" key="1">
    <source>
        <dbReference type="ARBA" id="ARBA00022598"/>
    </source>
</evidence>
<feature type="domain" description="Bacillithiol biosynthesis BshC N-terminal Rossmann-like" evidence="3">
    <location>
        <begin position="9"/>
        <end position="383"/>
    </location>
</feature>
<comment type="similarity">
    <text evidence="2">Belongs to the BshC family.</text>
</comment>
<accession>A0A1H2Y0Y4</accession>
<evidence type="ECO:0000256" key="2">
    <source>
        <dbReference type="HAMAP-Rule" id="MF_01867"/>
    </source>
</evidence>
<feature type="domain" description="Bacillithiol biosynthesis BshC C-terminal coiled-coil" evidence="4">
    <location>
        <begin position="385"/>
        <end position="540"/>
    </location>
</feature>
<dbReference type="EC" id="6.-.-.-" evidence="2"/>
<name>A0A1H2Y0Y4_9FLAO</name>